<proteinExistence type="predicted"/>
<comment type="caution">
    <text evidence="1">The sequence shown here is derived from an EMBL/GenBank/DDBJ whole genome shotgun (WGS) entry which is preliminary data.</text>
</comment>
<gene>
    <name evidence="1" type="ORF">HPB47_023441</name>
</gene>
<dbReference type="EMBL" id="JABSTQ010009396">
    <property type="protein sequence ID" value="KAG0429615.1"/>
    <property type="molecule type" value="Genomic_DNA"/>
</dbReference>
<sequence>MSALLARPHRRGGPDCVGDTRDLEVKRGPGEGRETKGVEREKLVDSVRRFSHRYSVLETGASPWRRQWAVVSPTSSSMASRAATLMFWCTRPRSRVPTGPTHRGSEEDSLRHP</sequence>
<protein>
    <submittedName>
        <fullName evidence="1">Uncharacterized protein</fullName>
    </submittedName>
</protein>
<reference evidence="1 2" key="1">
    <citation type="journal article" date="2020" name="Cell">
        <title>Large-Scale Comparative Analyses of Tick Genomes Elucidate Their Genetic Diversity and Vector Capacities.</title>
        <authorList>
            <consortium name="Tick Genome and Microbiome Consortium (TIGMIC)"/>
            <person name="Jia N."/>
            <person name="Wang J."/>
            <person name="Shi W."/>
            <person name="Du L."/>
            <person name="Sun Y."/>
            <person name="Zhan W."/>
            <person name="Jiang J.F."/>
            <person name="Wang Q."/>
            <person name="Zhang B."/>
            <person name="Ji P."/>
            <person name="Bell-Sakyi L."/>
            <person name="Cui X.M."/>
            <person name="Yuan T.T."/>
            <person name="Jiang B.G."/>
            <person name="Yang W.F."/>
            <person name="Lam T.T."/>
            <person name="Chang Q.C."/>
            <person name="Ding S.J."/>
            <person name="Wang X.J."/>
            <person name="Zhu J.G."/>
            <person name="Ruan X.D."/>
            <person name="Zhao L."/>
            <person name="Wei J.T."/>
            <person name="Ye R.Z."/>
            <person name="Que T.C."/>
            <person name="Du C.H."/>
            <person name="Zhou Y.H."/>
            <person name="Cheng J.X."/>
            <person name="Dai P.F."/>
            <person name="Guo W.B."/>
            <person name="Han X.H."/>
            <person name="Huang E.J."/>
            <person name="Li L.F."/>
            <person name="Wei W."/>
            <person name="Gao Y.C."/>
            <person name="Liu J.Z."/>
            <person name="Shao H.Z."/>
            <person name="Wang X."/>
            <person name="Wang C.C."/>
            <person name="Yang T.C."/>
            <person name="Huo Q.B."/>
            <person name="Li W."/>
            <person name="Chen H.Y."/>
            <person name="Chen S.E."/>
            <person name="Zhou L.G."/>
            <person name="Ni X.B."/>
            <person name="Tian J.H."/>
            <person name="Sheng Y."/>
            <person name="Liu T."/>
            <person name="Pan Y.S."/>
            <person name="Xia L.Y."/>
            <person name="Li J."/>
            <person name="Zhao F."/>
            <person name="Cao W.C."/>
        </authorList>
    </citation>
    <scope>NUCLEOTIDE SEQUENCE [LARGE SCALE GENOMIC DNA]</scope>
    <source>
        <tissue evidence="1">Larvae</tissue>
    </source>
</reference>
<evidence type="ECO:0000313" key="1">
    <source>
        <dbReference type="EMBL" id="KAG0429615.1"/>
    </source>
</evidence>
<evidence type="ECO:0000313" key="2">
    <source>
        <dbReference type="Proteomes" id="UP000805193"/>
    </source>
</evidence>
<accession>A0AC60Q6X1</accession>
<dbReference type="Proteomes" id="UP000805193">
    <property type="component" value="Unassembled WGS sequence"/>
</dbReference>
<name>A0AC60Q6X1_IXOPE</name>
<keyword evidence="2" id="KW-1185">Reference proteome</keyword>
<organism evidence="1 2">
    <name type="scientific">Ixodes persulcatus</name>
    <name type="common">Taiga tick</name>
    <dbReference type="NCBI Taxonomy" id="34615"/>
    <lineage>
        <taxon>Eukaryota</taxon>
        <taxon>Metazoa</taxon>
        <taxon>Ecdysozoa</taxon>
        <taxon>Arthropoda</taxon>
        <taxon>Chelicerata</taxon>
        <taxon>Arachnida</taxon>
        <taxon>Acari</taxon>
        <taxon>Parasitiformes</taxon>
        <taxon>Ixodida</taxon>
        <taxon>Ixodoidea</taxon>
        <taxon>Ixodidae</taxon>
        <taxon>Ixodinae</taxon>
        <taxon>Ixodes</taxon>
    </lineage>
</organism>